<evidence type="ECO:0000256" key="3">
    <source>
        <dbReference type="ARBA" id="ARBA00022846"/>
    </source>
</evidence>
<evidence type="ECO:0000313" key="16">
    <source>
        <dbReference type="Proteomes" id="UP000268535"/>
    </source>
</evidence>
<feature type="coiled-coil region" evidence="12">
    <location>
        <begin position="223"/>
        <end position="271"/>
    </location>
</feature>
<sequence>MPKKREKGSARAKTPEELRAEQESLLRQLNQDREKLREHHAREERYSKLNMLKINAAWKEVLKTAKFESLQHEIVVIRQVFERQVDRKDAYIKSLASDVSEAEDQYANAVSSHLSNMEALIEVQRSRLTNLEAHYAQEHAFLEAEFQAERIQVQANYARSKAELMNILAQIEHEEMEADADTTHEFTSGKDDVKNKNLEEKHALRIQLEGVIEELWRQFQAALNNYNSNTDERRTQFEELRNKDFKDANEIEQQMRRLSKLQDLIAHLKSRYSQRAQDFVHQTNSLSEEKSLIQEQFQSFKKKMAHSRGGERQRLTELTVFSHEAIENLNRKVALAEKIFVLAEMNDKLEKEEERLILLPLADDAPVPAKSIQPDSKNSPDEFNQRIPYVTDDYHLMSKFYKRYNKVDLERLALTTQRDAALEDNFELKRQLQAFLEGISVNEAVMRKGNPLMIVKGKHSLPPLIP</sequence>
<evidence type="ECO:0000256" key="4">
    <source>
        <dbReference type="ARBA" id="ARBA00023054"/>
    </source>
</evidence>
<evidence type="ECO:0000256" key="7">
    <source>
        <dbReference type="ARBA" id="ARBA00023273"/>
    </source>
</evidence>
<comment type="subcellular location">
    <subcellularLocation>
        <location evidence="1">Cytoplasm</location>
        <location evidence="1">Cytoskeleton</location>
        <location evidence="1">Flagellum axoneme</location>
    </subcellularLocation>
    <subcellularLocation>
        <location evidence="8">Cytoplasm</location>
        <location evidence="8">Cytoskeleton</location>
        <location evidence="8">Flagellum basal body</location>
    </subcellularLocation>
</comment>
<evidence type="ECO:0000256" key="11">
    <source>
        <dbReference type="ARBA" id="ARBA00045865"/>
    </source>
</evidence>
<name>A0A4P9WXC4_9FUNG</name>
<reference evidence="16" key="1">
    <citation type="journal article" date="2018" name="Nat. Microbiol.">
        <title>Leveraging single-cell genomics to expand the fungal tree of life.</title>
        <authorList>
            <person name="Ahrendt S.R."/>
            <person name="Quandt C.A."/>
            <person name="Ciobanu D."/>
            <person name="Clum A."/>
            <person name="Salamov A."/>
            <person name="Andreopoulos B."/>
            <person name="Cheng J.F."/>
            <person name="Woyke T."/>
            <person name="Pelin A."/>
            <person name="Henrissat B."/>
            <person name="Reynolds N.K."/>
            <person name="Benny G.L."/>
            <person name="Smith M.E."/>
            <person name="James T.Y."/>
            <person name="Grigoriev I.V."/>
        </authorList>
    </citation>
    <scope>NUCLEOTIDE SEQUENCE [LARGE SCALE GENOMIC DNA]</scope>
    <source>
        <strain evidence="16">ATCC 52028</strain>
    </source>
</reference>
<evidence type="ECO:0000313" key="15">
    <source>
        <dbReference type="EMBL" id="RKO98119.1"/>
    </source>
</evidence>
<dbReference type="Proteomes" id="UP000268535">
    <property type="component" value="Unassembled WGS sequence"/>
</dbReference>
<dbReference type="GO" id="GO:0060285">
    <property type="term" value="P:cilium-dependent cell motility"/>
    <property type="evidence" value="ECO:0007669"/>
    <property type="project" value="TreeGrafter"/>
</dbReference>
<evidence type="ECO:0000256" key="1">
    <source>
        <dbReference type="ARBA" id="ARBA00004611"/>
    </source>
</evidence>
<evidence type="ECO:0000256" key="2">
    <source>
        <dbReference type="ARBA" id="ARBA00022490"/>
    </source>
</evidence>
<keyword evidence="5" id="KW-0969">Cilium</keyword>
<dbReference type="GO" id="GO:0070286">
    <property type="term" value="P:axonemal dynein complex assembly"/>
    <property type="evidence" value="ECO:0007669"/>
    <property type="project" value="InterPro"/>
</dbReference>
<protein>
    <recommendedName>
        <fullName evidence="10">Dynein regulatory complex subunit 2</fullName>
    </recommendedName>
</protein>
<dbReference type="PANTHER" id="PTHR21625">
    <property type="entry name" value="NYD-SP28 PROTEIN"/>
    <property type="match status" value="1"/>
</dbReference>
<feature type="region of interest" description="Disordered" evidence="13">
    <location>
        <begin position="1"/>
        <end position="24"/>
    </location>
</feature>
<evidence type="ECO:0000256" key="6">
    <source>
        <dbReference type="ARBA" id="ARBA00023212"/>
    </source>
</evidence>
<dbReference type="AlphaFoldDB" id="A0A4P9WXC4"/>
<evidence type="ECO:0000256" key="10">
    <source>
        <dbReference type="ARBA" id="ARBA00040899"/>
    </source>
</evidence>
<dbReference type="InterPro" id="IPR039505">
    <property type="entry name" value="DRC1/2_N"/>
</dbReference>
<dbReference type="Pfam" id="PF14772">
    <property type="entry name" value="NYD-SP28"/>
    <property type="match status" value="1"/>
</dbReference>
<keyword evidence="7" id="KW-0966">Cell projection</keyword>
<dbReference type="InterPro" id="IPR039750">
    <property type="entry name" value="DRC1/DRC2"/>
</dbReference>
<keyword evidence="4 12" id="KW-0175">Coiled coil</keyword>
<feature type="compositionally biased region" description="Basic and acidic residues" evidence="13">
    <location>
        <begin position="7"/>
        <end position="24"/>
    </location>
</feature>
<evidence type="ECO:0000256" key="12">
    <source>
        <dbReference type="SAM" id="Coils"/>
    </source>
</evidence>
<dbReference type="GO" id="GO:0003352">
    <property type="term" value="P:regulation of cilium movement"/>
    <property type="evidence" value="ECO:0007669"/>
    <property type="project" value="TreeGrafter"/>
</dbReference>
<keyword evidence="6" id="KW-0206">Cytoskeleton</keyword>
<proteinExistence type="inferred from homology"/>
<evidence type="ECO:0000256" key="8">
    <source>
        <dbReference type="ARBA" id="ARBA00037841"/>
    </source>
</evidence>
<comment type="similarity">
    <text evidence="9">Belongs to the DRC2 family.</text>
</comment>
<keyword evidence="3" id="KW-0282">Flagellum</keyword>
<evidence type="ECO:0000256" key="13">
    <source>
        <dbReference type="SAM" id="MobiDB-lite"/>
    </source>
</evidence>
<dbReference type="EMBL" id="ML009115">
    <property type="protein sequence ID" value="RKO98119.1"/>
    <property type="molecule type" value="Genomic_DNA"/>
</dbReference>
<dbReference type="GO" id="GO:0005858">
    <property type="term" value="C:axonemal dynein complex"/>
    <property type="evidence" value="ECO:0007669"/>
    <property type="project" value="InterPro"/>
</dbReference>
<evidence type="ECO:0000256" key="9">
    <source>
        <dbReference type="ARBA" id="ARBA00038424"/>
    </source>
</evidence>
<accession>A0A4P9WXC4</accession>
<feature type="domain" description="Dynein regulatory complex protein 1/2 N-terminal" evidence="14">
    <location>
        <begin position="20"/>
        <end position="116"/>
    </location>
</feature>
<keyword evidence="2" id="KW-0963">Cytoplasm</keyword>
<comment type="function">
    <text evidence="11">Component of the nexin-dynein regulatory complex (N-DRC), a key regulator of ciliary/flagellar motility which maintains the alignment and integrity of the distal axoneme and regulates microtubule sliding in motile axonemes. Plays a critical role in the assembly of N-DRC and also stabilizes the assembly of multiple inner dynein arms and radial spokes. Coassembles with DRC1 to form a central scaffold needed for assembly of the N-DRC and its attachment to the outer doublet microtubules.</text>
</comment>
<gene>
    <name evidence="15" type="ORF">CAUPRSCDRAFT_10271</name>
</gene>
<organism evidence="15 16">
    <name type="scientific">Caulochytrium protostelioides</name>
    <dbReference type="NCBI Taxonomy" id="1555241"/>
    <lineage>
        <taxon>Eukaryota</taxon>
        <taxon>Fungi</taxon>
        <taxon>Fungi incertae sedis</taxon>
        <taxon>Chytridiomycota</taxon>
        <taxon>Chytridiomycota incertae sedis</taxon>
        <taxon>Chytridiomycetes</taxon>
        <taxon>Caulochytriales</taxon>
        <taxon>Caulochytriaceae</taxon>
        <taxon>Caulochytrium</taxon>
    </lineage>
</organism>
<dbReference type="PANTHER" id="PTHR21625:SF0">
    <property type="entry name" value="DYNEIN REGULATORY COMPLEX SUBUNIT 2"/>
    <property type="match status" value="1"/>
</dbReference>
<evidence type="ECO:0000256" key="5">
    <source>
        <dbReference type="ARBA" id="ARBA00023069"/>
    </source>
</evidence>
<evidence type="ECO:0000259" key="14">
    <source>
        <dbReference type="Pfam" id="PF14772"/>
    </source>
</evidence>